<dbReference type="InterPro" id="IPR050134">
    <property type="entry name" value="NAD-dep_sirtuin_deacylases"/>
</dbReference>
<feature type="binding site" evidence="4">
    <location>
        <position position="77"/>
    </location>
    <ligand>
        <name>Zn(2+)</name>
        <dbReference type="ChEBI" id="CHEBI:29105"/>
    </ligand>
</feature>
<keyword evidence="4" id="KW-0479">Metal-binding</keyword>
<dbReference type="GO" id="GO:0046872">
    <property type="term" value="F:metal ion binding"/>
    <property type="evidence" value="ECO:0007669"/>
    <property type="project" value="UniProtKB-KW"/>
</dbReference>
<organism evidence="6 7">
    <name type="scientific">Candidatus Acidiferrum panamense</name>
    <dbReference type="NCBI Taxonomy" id="2741543"/>
    <lineage>
        <taxon>Bacteria</taxon>
        <taxon>Pseudomonadati</taxon>
        <taxon>Acidobacteriota</taxon>
        <taxon>Terriglobia</taxon>
        <taxon>Candidatus Acidiferrales</taxon>
        <taxon>Candidatus Acidiferrum</taxon>
    </lineage>
</organism>
<dbReference type="InterPro" id="IPR029035">
    <property type="entry name" value="DHS-like_NAD/FAD-binding_dom"/>
</dbReference>
<dbReference type="AlphaFoldDB" id="A0A7V8NS63"/>
<dbReference type="InterPro" id="IPR026591">
    <property type="entry name" value="Sirtuin_cat_small_dom_sf"/>
</dbReference>
<evidence type="ECO:0000256" key="1">
    <source>
        <dbReference type="ARBA" id="ARBA00012928"/>
    </source>
</evidence>
<feature type="domain" description="Deacetylase sirtuin-type" evidence="5">
    <location>
        <begin position="1"/>
        <end position="186"/>
    </location>
</feature>
<evidence type="ECO:0000256" key="3">
    <source>
        <dbReference type="ARBA" id="ARBA00023027"/>
    </source>
</evidence>
<evidence type="ECO:0000313" key="6">
    <source>
        <dbReference type="EMBL" id="MBA0086498.1"/>
    </source>
</evidence>
<dbReference type="SUPFAM" id="SSF52467">
    <property type="entry name" value="DHS-like NAD/FAD-binding domain"/>
    <property type="match status" value="1"/>
</dbReference>
<sequence>EAFARDPRLVWEWYNWRRETIAKAAPNPAHLALVKLERAKPSFTLITQNVDGLHNLAGSGRVLKLHGDIWRMRCTDCGSNWPDRRVPLPKLPPHCACGGLARPGVVWFGEPLPRGMMNEAEHAVASSEVFLVIGTSATVYPAAGLVPFANQNGAVVIEINLEPTPFSESVDFALEGPAGELLPQLL</sequence>
<dbReference type="GO" id="GO:0070403">
    <property type="term" value="F:NAD+ binding"/>
    <property type="evidence" value="ECO:0007669"/>
    <property type="project" value="InterPro"/>
</dbReference>
<keyword evidence="7" id="KW-1185">Reference proteome</keyword>
<dbReference type="EMBL" id="JACDQQ010001542">
    <property type="protein sequence ID" value="MBA0086498.1"/>
    <property type="molecule type" value="Genomic_DNA"/>
</dbReference>
<keyword evidence="4" id="KW-0862">Zinc</keyword>
<evidence type="ECO:0000259" key="5">
    <source>
        <dbReference type="PROSITE" id="PS50305"/>
    </source>
</evidence>
<protein>
    <recommendedName>
        <fullName evidence="1">protein acetyllysine N-acetyltransferase</fullName>
        <ecNumber evidence="1">2.3.1.286</ecNumber>
    </recommendedName>
</protein>
<evidence type="ECO:0000256" key="4">
    <source>
        <dbReference type="PROSITE-ProRule" id="PRU00236"/>
    </source>
</evidence>
<evidence type="ECO:0000256" key="2">
    <source>
        <dbReference type="ARBA" id="ARBA00022679"/>
    </source>
</evidence>
<dbReference type="PANTHER" id="PTHR11085">
    <property type="entry name" value="NAD-DEPENDENT PROTEIN DEACYLASE SIRTUIN-5, MITOCHONDRIAL-RELATED"/>
    <property type="match status" value="1"/>
</dbReference>
<keyword evidence="2" id="KW-0808">Transferase</keyword>
<dbReference type="PANTHER" id="PTHR11085:SF4">
    <property type="entry name" value="NAD-DEPENDENT PROTEIN DEACYLASE"/>
    <property type="match status" value="1"/>
</dbReference>
<dbReference type="Gene3D" id="3.40.50.1220">
    <property type="entry name" value="TPP-binding domain"/>
    <property type="match status" value="1"/>
</dbReference>
<feature type="binding site" evidence="4">
    <location>
        <position position="74"/>
    </location>
    <ligand>
        <name>Zn(2+)</name>
        <dbReference type="ChEBI" id="CHEBI:29105"/>
    </ligand>
</feature>
<dbReference type="Gene3D" id="3.30.1600.10">
    <property type="entry name" value="SIR2/SIRT2 'Small Domain"/>
    <property type="match status" value="1"/>
</dbReference>
<dbReference type="GO" id="GO:0017136">
    <property type="term" value="F:histone deacetylase activity, NAD-dependent"/>
    <property type="evidence" value="ECO:0007669"/>
    <property type="project" value="TreeGrafter"/>
</dbReference>
<keyword evidence="3" id="KW-0520">NAD</keyword>
<comment type="caution">
    <text evidence="6">The sequence shown here is derived from an EMBL/GenBank/DDBJ whole genome shotgun (WGS) entry which is preliminary data.</text>
</comment>
<name>A0A7V8NS63_9BACT</name>
<evidence type="ECO:0000313" key="7">
    <source>
        <dbReference type="Proteomes" id="UP000567293"/>
    </source>
</evidence>
<gene>
    <name evidence="6" type="ORF">HRJ53_16075</name>
</gene>
<dbReference type="InterPro" id="IPR026590">
    <property type="entry name" value="Ssirtuin_cat_dom"/>
</dbReference>
<feature type="non-terminal residue" evidence="6">
    <location>
        <position position="1"/>
    </location>
</feature>
<dbReference type="Proteomes" id="UP000567293">
    <property type="component" value="Unassembled WGS sequence"/>
</dbReference>
<feature type="binding site" evidence="4">
    <location>
        <position position="95"/>
    </location>
    <ligand>
        <name>Zn(2+)</name>
        <dbReference type="ChEBI" id="CHEBI:29105"/>
    </ligand>
</feature>
<dbReference type="Pfam" id="PF02146">
    <property type="entry name" value="SIR2"/>
    <property type="match status" value="1"/>
</dbReference>
<dbReference type="EC" id="2.3.1.286" evidence="1"/>
<reference evidence="6" key="1">
    <citation type="submission" date="2020-06" db="EMBL/GenBank/DDBJ databases">
        <title>Legume-microbial interactions unlock mineral nutrients during tropical forest succession.</title>
        <authorList>
            <person name="Epihov D.Z."/>
        </authorList>
    </citation>
    <scope>NUCLEOTIDE SEQUENCE [LARGE SCALE GENOMIC DNA]</scope>
    <source>
        <strain evidence="6">Pan2503</strain>
    </source>
</reference>
<accession>A0A7V8NS63</accession>
<dbReference type="InterPro" id="IPR003000">
    <property type="entry name" value="Sirtuin"/>
</dbReference>
<feature type="active site" description="Proton acceptor" evidence="4">
    <location>
        <position position="66"/>
    </location>
</feature>
<feature type="binding site" evidence="4">
    <location>
        <position position="97"/>
    </location>
    <ligand>
        <name>Zn(2+)</name>
        <dbReference type="ChEBI" id="CHEBI:29105"/>
    </ligand>
</feature>
<dbReference type="PROSITE" id="PS50305">
    <property type="entry name" value="SIRTUIN"/>
    <property type="match status" value="1"/>
</dbReference>
<proteinExistence type="predicted"/>